<dbReference type="HOGENOM" id="CLU_033465_3_3_1"/>
<keyword evidence="4 5" id="KW-0472">Membrane</keyword>
<keyword evidence="3 5" id="KW-1133">Transmembrane helix</keyword>
<sequence>MLRLLSSSICVVIWASDTTAQATSTPQATSTTSSAPNATTSPTLVESSFDYDPNKYAAGIFGALYAIVTFILLFHLFSNRMWRGLCLPIGSAVMTAGLVLRIPMTVYPDSEAILLCSQLFILLSPAAFLAFNYILYGQFIVTCVHRRHSLIRPERTARYFVISDVATFLVQGTGGSMMSNSDPNSTKIGAYIVLGGLGLQTLSFAFYMLLVFHAYASLKRHGIKPFQEPWGMILKTLFFSSCAFMVGQLQHATSSKADEAYKLSLPLLDDPDHCMYIPSAFFYVFDSLPLLVGISTFAVFWPTKYLQPSFETTSDGISALSPDVEYGAAQFVSGHS</sequence>
<dbReference type="AlphaFoldDB" id="A0A0C9WEE8"/>
<dbReference type="Pfam" id="PF04479">
    <property type="entry name" value="RTA1"/>
    <property type="match status" value="1"/>
</dbReference>
<feature type="transmembrane region" description="Helical" evidence="5">
    <location>
        <begin position="112"/>
        <end position="136"/>
    </location>
</feature>
<evidence type="ECO:0000256" key="1">
    <source>
        <dbReference type="ARBA" id="ARBA00004141"/>
    </source>
</evidence>
<protein>
    <recommendedName>
        <fullName evidence="9">RTA1-domain-containing protein</fullName>
    </recommendedName>
</protein>
<feature type="chain" id="PRO_5002205914" description="RTA1-domain-containing protein" evidence="6">
    <location>
        <begin position="21"/>
        <end position="336"/>
    </location>
</feature>
<feature type="transmembrane region" description="Helical" evidence="5">
    <location>
        <begin position="230"/>
        <end position="249"/>
    </location>
</feature>
<dbReference type="Proteomes" id="UP000053820">
    <property type="component" value="Unassembled WGS sequence"/>
</dbReference>
<feature type="transmembrane region" description="Helical" evidence="5">
    <location>
        <begin position="84"/>
        <end position="106"/>
    </location>
</feature>
<evidence type="ECO:0000313" key="8">
    <source>
        <dbReference type="Proteomes" id="UP000053820"/>
    </source>
</evidence>
<dbReference type="PANTHER" id="PTHR31465:SF1">
    <property type="entry name" value="PROTEIN RTA1-RELATED"/>
    <property type="match status" value="1"/>
</dbReference>
<evidence type="ECO:0000256" key="5">
    <source>
        <dbReference type="SAM" id="Phobius"/>
    </source>
</evidence>
<keyword evidence="2 5" id="KW-0812">Transmembrane</keyword>
<accession>A0A0C9WEE8</accession>
<feature type="transmembrane region" description="Helical" evidence="5">
    <location>
        <begin position="56"/>
        <end position="77"/>
    </location>
</feature>
<evidence type="ECO:0000256" key="4">
    <source>
        <dbReference type="ARBA" id="ARBA00023136"/>
    </source>
</evidence>
<dbReference type="OrthoDB" id="3358017at2759"/>
<gene>
    <name evidence="7" type="ORF">HYDPIDRAFT_40888</name>
</gene>
<evidence type="ECO:0000256" key="6">
    <source>
        <dbReference type="SAM" id="SignalP"/>
    </source>
</evidence>
<feature type="transmembrane region" description="Helical" evidence="5">
    <location>
        <begin position="157"/>
        <end position="178"/>
    </location>
</feature>
<evidence type="ECO:0000256" key="2">
    <source>
        <dbReference type="ARBA" id="ARBA00022692"/>
    </source>
</evidence>
<dbReference type="PANTHER" id="PTHR31465">
    <property type="entry name" value="PROTEIN RTA1-RELATED"/>
    <property type="match status" value="1"/>
</dbReference>
<evidence type="ECO:0000256" key="3">
    <source>
        <dbReference type="ARBA" id="ARBA00022989"/>
    </source>
</evidence>
<evidence type="ECO:0000313" key="7">
    <source>
        <dbReference type="EMBL" id="KIJ63876.1"/>
    </source>
</evidence>
<proteinExistence type="predicted"/>
<dbReference type="InterPro" id="IPR007568">
    <property type="entry name" value="RTA1"/>
</dbReference>
<feature type="transmembrane region" description="Helical" evidence="5">
    <location>
        <begin position="280"/>
        <end position="301"/>
    </location>
</feature>
<feature type="transmembrane region" description="Helical" evidence="5">
    <location>
        <begin position="190"/>
        <end position="218"/>
    </location>
</feature>
<dbReference type="GO" id="GO:0016020">
    <property type="term" value="C:membrane"/>
    <property type="evidence" value="ECO:0007669"/>
    <property type="project" value="UniProtKB-SubCell"/>
</dbReference>
<keyword evidence="6" id="KW-0732">Signal</keyword>
<keyword evidence="8" id="KW-1185">Reference proteome</keyword>
<evidence type="ECO:0008006" key="9">
    <source>
        <dbReference type="Google" id="ProtNLM"/>
    </source>
</evidence>
<comment type="subcellular location">
    <subcellularLocation>
        <location evidence="1">Membrane</location>
        <topology evidence="1">Multi-pass membrane protein</topology>
    </subcellularLocation>
</comment>
<organism evidence="7 8">
    <name type="scientific">Hydnomerulius pinastri MD-312</name>
    <dbReference type="NCBI Taxonomy" id="994086"/>
    <lineage>
        <taxon>Eukaryota</taxon>
        <taxon>Fungi</taxon>
        <taxon>Dikarya</taxon>
        <taxon>Basidiomycota</taxon>
        <taxon>Agaricomycotina</taxon>
        <taxon>Agaricomycetes</taxon>
        <taxon>Agaricomycetidae</taxon>
        <taxon>Boletales</taxon>
        <taxon>Boletales incertae sedis</taxon>
        <taxon>Leucogyrophana</taxon>
    </lineage>
</organism>
<feature type="signal peptide" evidence="6">
    <location>
        <begin position="1"/>
        <end position="20"/>
    </location>
</feature>
<dbReference type="EMBL" id="KN839849">
    <property type="protein sequence ID" value="KIJ63876.1"/>
    <property type="molecule type" value="Genomic_DNA"/>
</dbReference>
<reference evidence="7 8" key="1">
    <citation type="submission" date="2014-04" db="EMBL/GenBank/DDBJ databases">
        <title>Evolutionary Origins and Diversification of the Mycorrhizal Mutualists.</title>
        <authorList>
            <consortium name="DOE Joint Genome Institute"/>
            <consortium name="Mycorrhizal Genomics Consortium"/>
            <person name="Kohler A."/>
            <person name="Kuo A."/>
            <person name="Nagy L.G."/>
            <person name="Floudas D."/>
            <person name="Copeland A."/>
            <person name="Barry K.W."/>
            <person name="Cichocki N."/>
            <person name="Veneault-Fourrey C."/>
            <person name="LaButti K."/>
            <person name="Lindquist E.A."/>
            <person name="Lipzen A."/>
            <person name="Lundell T."/>
            <person name="Morin E."/>
            <person name="Murat C."/>
            <person name="Riley R."/>
            <person name="Ohm R."/>
            <person name="Sun H."/>
            <person name="Tunlid A."/>
            <person name="Henrissat B."/>
            <person name="Grigoriev I.V."/>
            <person name="Hibbett D.S."/>
            <person name="Martin F."/>
        </authorList>
    </citation>
    <scope>NUCLEOTIDE SEQUENCE [LARGE SCALE GENOMIC DNA]</scope>
    <source>
        <strain evidence="7 8">MD-312</strain>
    </source>
</reference>
<name>A0A0C9WEE8_9AGAM</name>